<dbReference type="InterPro" id="IPR029058">
    <property type="entry name" value="AB_hydrolase_fold"/>
</dbReference>
<dbReference type="OrthoDB" id="199913at2759"/>
<keyword evidence="3" id="KW-0964">Secreted</keyword>
<evidence type="ECO:0000256" key="2">
    <source>
        <dbReference type="ARBA" id="ARBA00010701"/>
    </source>
</evidence>
<name>A0A1S4FXL9_AEDAE</name>
<dbReference type="InParanoid" id="A0A1S4FXL9"/>
<keyword evidence="7" id="KW-1185">Reference proteome</keyword>
<dbReference type="GO" id="GO:0005615">
    <property type="term" value="C:extracellular space"/>
    <property type="evidence" value="ECO:0007669"/>
    <property type="project" value="TreeGrafter"/>
</dbReference>
<dbReference type="InterPro" id="IPR000734">
    <property type="entry name" value="TAG_lipase"/>
</dbReference>
<reference evidence="6 7" key="1">
    <citation type="submission" date="2017-06" db="EMBL/GenBank/DDBJ databases">
        <title>Aedes aegypti genome working group (AGWG) sequencing and assembly.</title>
        <authorList>
            <consortium name="Aedes aegypti Genome Working Group (AGWG)"/>
            <person name="Matthews B.J."/>
        </authorList>
    </citation>
    <scope>NUCLEOTIDE SEQUENCE [LARGE SCALE GENOMIC DNA]</scope>
    <source>
        <strain evidence="6 7">LVP_AGWG</strain>
    </source>
</reference>
<dbReference type="InterPro" id="IPR013818">
    <property type="entry name" value="Lipase"/>
</dbReference>
<dbReference type="InterPro" id="IPR033906">
    <property type="entry name" value="Lipase_N"/>
</dbReference>
<comment type="subcellular location">
    <subcellularLocation>
        <location evidence="1">Secreted</location>
    </subcellularLocation>
</comment>
<dbReference type="SUPFAM" id="SSF53474">
    <property type="entry name" value="alpha/beta-Hydrolases"/>
    <property type="match status" value="1"/>
</dbReference>
<dbReference type="VEuPathDB" id="VectorBase:AAEL012790"/>
<organism evidence="6 7">
    <name type="scientific">Aedes aegypti</name>
    <name type="common">Yellowfever mosquito</name>
    <name type="synonym">Culex aegypti</name>
    <dbReference type="NCBI Taxonomy" id="7159"/>
    <lineage>
        <taxon>Eukaryota</taxon>
        <taxon>Metazoa</taxon>
        <taxon>Ecdysozoa</taxon>
        <taxon>Arthropoda</taxon>
        <taxon>Hexapoda</taxon>
        <taxon>Insecta</taxon>
        <taxon>Pterygota</taxon>
        <taxon>Neoptera</taxon>
        <taxon>Endopterygota</taxon>
        <taxon>Diptera</taxon>
        <taxon>Nematocera</taxon>
        <taxon>Culicoidea</taxon>
        <taxon>Culicidae</taxon>
        <taxon>Culicinae</taxon>
        <taxon>Aedini</taxon>
        <taxon>Aedes</taxon>
        <taxon>Stegomyia</taxon>
    </lineage>
</organism>
<feature type="domain" description="Lipase" evidence="5">
    <location>
        <begin position="55"/>
        <end position="345"/>
    </location>
</feature>
<dbReference type="Gene3D" id="3.40.50.1820">
    <property type="entry name" value="alpha/beta hydrolase"/>
    <property type="match status" value="1"/>
</dbReference>
<dbReference type="EnsemblMetazoa" id="AAEL012790-RA">
    <property type="protein sequence ID" value="AAEL012790-PA"/>
    <property type="gene ID" value="AAEL012790"/>
</dbReference>
<dbReference type="Pfam" id="PF00151">
    <property type="entry name" value="Lipase"/>
    <property type="match status" value="1"/>
</dbReference>
<dbReference type="PANTHER" id="PTHR11610">
    <property type="entry name" value="LIPASE"/>
    <property type="match status" value="1"/>
</dbReference>
<dbReference type="InterPro" id="IPR002334">
    <property type="entry name" value="Allerg_PlipaseA1"/>
</dbReference>
<protein>
    <recommendedName>
        <fullName evidence="5">Lipase domain-containing protein</fullName>
    </recommendedName>
</protein>
<accession>A0A1S4FXL9</accession>
<dbReference type="PRINTS" id="PR00821">
    <property type="entry name" value="TAGLIPASE"/>
</dbReference>
<dbReference type="FunFam" id="3.40.50.1820:FF:000076">
    <property type="entry name" value="phospholipase A1"/>
    <property type="match status" value="1"/>
</dbReference>
<sequence length="352" mass="39480">MPKKMLHRNSWMYLLMLLGAVCASPIIRFNATKKLDEWIEIPNSSWEMTWVHRSVVEVQSHAKWGSKQTEVLFIFYSRSNATGSTYRLSELENVNDAVFNSSRPTRVIVHGWLNNRDSPFNVEVRRTYLKNWDYNVIVVDWSSCAGKLNYIAAAYCTTEVGKTVARMLLNLKMNKGLTLDDVYVVGHSLGAHVAGISGKAVGGGRISTIVALDPAYPLVSFWDQNSRVFRDDAQYVEVIHTSGGYLGFLEPIGTADFYPNGGVVQPGCGFNFAGICSHSRSWELFVESLLEPEERLMAKQILSLDNLQFGKDDTIRLAKMGGEPLNQKSDASGLYYMTTSDRSPYFDSNKPN</sequence>
<dbReference type="GO" id="GO:0016298">
    <property type="term" value="F:lipase activity"/>
    <property type="evidence" value="ECO:0007669"/>
    <property type="project" value="InterPro"/>
</dbReference>
<gene>
    <name evidence="6" type="primary">5576804</name>
</gene>
<comment type="similarity">
    <text evidence="2 4">Belongs to the AB hydrolase superfamily. Lipase family.</text>
</comment>
<dbReference type="PRINTS" id="PR00825">
    <property type="entry name" value="DOLALLERGEN"/>
</dbReference>
<dbReference type="Proteomes" id="UP000008820">
    <property type="component" value="Chromosome 3"/>
</dbReference>
<evidence type="ECO:0000256" key="3">
    <source>
        <dbReference type="ARBA" id="ARBA00022525"/>
    </source>
</evidence>
<evidence type="ECO:0000256" key="1">
    <source>
        <dbReference type="ARBA" id="ARBA00004613"/>
    </source>
</evidence>
<dbReference type="CDD" id="cd00707">
    <property type="entry name" value="Pancreat_lipase_like"/>
    <property type="match status" value="1"/>
</dbReference>
<proteinExistence type="inferred from homology"/>
<dbReference type="GO" id="GO:0016042">
    <property type="term" value="P:lipid catabolic process"/>
    <property type="evidence" value="ECO:0007669"/>
    <property type="project" value="TreeGrafter"/>
</dbReference>
<evidence type="ECO:0000256" key="4">
    <source>
        <dbReference type="RuleBase" id="RU004262"/>
    </source>
</evidence>
<evidence type="ECO:0000313" key="7">
    <source>
        <dbReference type="Proteomes" id="UP000008820"/>
    </source>
</evidence>
<evidence type="ECO:0000259" key="5">
    <source>
        <dbReference type="Pfam" id="PF00151"/>
    </source>
</evidence>
<dbReference type="GO" id="GO:0017171">
    <property type="term" value="F:serine hydrolase activity"/>
    <property type="evidence" value="ECO:0007669"/>
    <property type="project" value="TreeGrafter"/>
</dbReference>
<dbReference type="PANTHER" id="PTHR11610:SF150">
    <property type="entry name" value="FI01825P-RELATED"/>
    <property type="match status" value="1"/>
</dbReference>
<reference evidence="6" key="2">
    <citation type="submission" date="2020-05" db="UniProtKB">
        <authorList>
            <consortium name="EnsemblMetazoa"/>
        </authorList>
    </citation>
    <scope>IDENTIFICATION</scope>
    <source>
        <strain evidence="6">LVP_AGWG</strain>
    </source>
</reference>
<evidence type="ECO:0000313" key="6">
    <source>
        <dbReference type="EnsemblMetazoa" id="AAEL012790-PA"/>
    </source>
</evidence>
<dbReference type="AlphaFoldDB" id="A0A1S4FXL9"/>